<dbReference type="PANTHER" id="PTHR42864">
    <property type="entry name" value="LIGHT-INDEPENDENT PROTOCHLOROPHYLLIDE REDUCTASE IRON-SULFUR ATP-BINDING PROTEIN"/>
    <property type="match status" value="1"/>
</dbReference>
<gene>
    <name evidence="12 14" type="primary">bchL</name>
    <name evidence="14" type="ORF">D0433_08855</name>
</gene>
<keyword evidence="3 12" id="KW-0602">Photosynthesis</keyword>
<keyword evidence="8 12" id="KW-0560">Oxidoreductase</keyword>
<keyword evidence="9 12" id="KW-0408">Iron</keyword>
<keyword evidence="5 12" id="KW-0547">Nucleotide-binding</keyword>
<keyword evidence="4 12" id="KW-0479">Metal-binding</keyword>
<protein>
    <recommendedName>
        <fullName evidence="12">Light-independent protochlorophyllide reductase iron-sulfur ATP-binding protein</fullName>
        <shortName evidence="12">DPOR subunit L</shortName>
        <shortName evidence="12">LI-POR subunit L</shortName>
        <ecNumber evidence="12">1.3.7.7</ecNumber>
    </recommendedName>
</protein>
<evidence type="ECO:0000313" key="14">
    <source>
        <dbReference type="EMBL" id="RFM23834.1"/>
    </source>
</evidence>
<evidence type="ECO:0000256" key="6">
    <source>
        <dbReference type="ARBA" id="ARBA00022840"/>
    </source>
</evidence>
<comment type="cofactor">
    <cofactor evidence="12">
        <name>[4Fe-4S] cluster</name>
        <dbReference type="ChEBI" id="CHEBI:49883"/>
    </cofactor>
    <text evidence="12">Binds 1 [4Fe-4S] cluster per dimer.</text>
</comment>
<dbReference type="AlphaFoldDB" id="A0A395M1P0"/>
<keyword evidence="2 12" id="KW-0004">4Fe-4S</keyword>
<dbReference type="Gene3D" id="3.40.50.300">
    <property type="entry name" value="P-loop containing nucleotide triphosphate hydrolases"/>
    <property type="match status" value="1"/>
</dbReference>
<comment type="caution">
    <text evidence="12">Lacks conserved residue(s) required for the propagation of feature annotation.</text>
</comment>
<feature type="binding site" evidence="12">
    <location>
        <position position="41"/>
    </location>
    <ligand>
        <name>ATP</name>
        <dbReference type="ChEBI" id="CHEBI:30616"/>
    </ligand>
</feature>
<dbReference type="InterPro" id="IPR030655">
    <property type="entry name" value="NifH/chlL_CS"/>
</dbReference>
<dbReference type="GO" id="GO:0051539">
    <property type="term" value="F:4 iron, 4 sulfur cluster binding"/>
    <property type="evidence" value="ECO:0007669"/>
    <property type="project" value="UniProtKB-UniRule"/>
</dbReference>
<dbReference type="UniPathway" id="UPA00671"/>
<comment type="function">
    <text evidence="12">Component of the dark-operative protochlorophyllide reductase (DPOR) that uses Mg-ATP and reduced ferredoxin to reduce ring D of protochlorophyllide (Pchlide) to form chlorophyllide a (Chlide). This reaction is light-independent. The L component serves as a unique electron donor to the NB-component of the complex, and binds Mg-ATP.</text>
</comment>
<dbReference type="EMBL" id="PHFL01000057">
    <property type="protein sequence ID" value="RFM23834.1"/>
    <property type="molecule type" value="Genomic_DNA"/>
</dbReference>
<dbReference type="InterPro" id="IPR027417">
    <property type="entry name" value="P-loop_NTPase"/>
</dbReference>
<name>A0A395M1P0_9BACT</name>
<dbReference type="GO" id="GO:0016636">
    <property type="term" value="F:oxidoreductase activity, acting on the CH-CH group of donors, iron-sulfur protein as acceptor"/>
    <property type="evidence" value="ECO:0007669"/>
    <property type="project" value="UniProtKB-UniRule"/>
</dbReference>
<dbReference type="PROSITE" id="PS00692">
    <property type="entry name" value="NIFH_FRXC_2"/>
    <property type="match status" value="1"/>
</dbReference>
<evidence type="ECO:0000313" key="15">
    <source>
        <dbReference type="Proteomes" id="UP000266389"/>
    </source>
</evidence>
<dbReference type="Proteomes" id="UP000266389">
    <property type="component" value="Unassembled WGS sequence"/>
</dbReference>
<comment type="catalytic activity">
    <reaction evidence="12">
        <text>chlorophyllide a + oxidized 2[4Fe-4S]-[ferredoxin] + 2 ADP + 2 phosphate = protochlorophyllide a + reduced 2[4Fe-4S]-[ferredoxin] + 2 ATP + 2 H2O</text>
        <dbReference type="Rhea" id="RHEA:28202"/>
        <dbReference type="Rhea" id="RHEA-COMP:10002"/>
        <dbReference type="Rhea" id="RHEA-COMP:10004"/>
        <dbReference type="ChEBI" id="CHEBI:15377"/>
        <dbReference type="ChEBI" id="CHEBI:30616"/>
        <dbReference type="ChEBI" id="CHEBI:33722"/>
        <dbReference type="ChEBI" id="CHEBI:33723"/>
        <dbReference type="ChEBI" id="CHEBI:43474"/>
        <dbReference type="ChEBI" id="CHEBI:83348"/>
        <dbReference type="ChEBI" id="CHEBI:83350"/>
        <dbReference type="ChEBI" id="CHEBI:456216"/>
        <dbReference type="EC" id="1.3.7.7"/>
    </reaction>
</comment>
<dbReference type="GO" id="GO:0046872">
    <property type="term" value="F:metal ion binding"/>
    <property type="evidence" value="ECO:0007669"/>
    <property type="project" value="UniProtKB-KW"/>
</dbReference>
<dbReference type="PROSITE" id="PS00746">
    <property type="entry name" value="NIFH_FRXC_1"/>
    <property type="match status" value="1"/>
</dbReference>
<evidence type="ECO:0000256" key="13">
    <source>
        <dbReference type="RuleBase" id="RU003688"/>
    </source>
</evidence>
<evidence type="ECO:0000256" key="3">
    <source>
        <dbReference type="ARBA" id="ARBA00022531"/>
    </source>
</evidence>
<keyword evidence="7 12" id="KW-0460">Magnesium</keyword>
<evidence type="ECO:0000256" key="1">
    <source>
        <dbReference type="ARBA" id="ARBA00005504"/>
    </source>
</evidence>
<comment type="caution">
    <text evidence="14">The sequence shown here is derived from an EMBL/GenBank/DDBJ whole genome shotgun (WGS) entry which is preliminary data.</text>
</comment>
<evidence type="ECO:0000256" key="10">
    <source>
        <dbReference type="ARBA" id="ARBA00023014"/>
    </source>
</evidence>
<evidence type="ECO:0000256" key="7">
    <source>
        <dbReference type="ARBA" id="ARBA00022842"/>
    </source>
</evidence>
<evidence type="ECO:0000256" key="2">
    <source>
        <dbReference type="ARBA" id="ARBA00022485"/>
    </source>
</evidence>
<dbReference type="InterPro" id="IPR000392">
    <property type="entry name" value="NifH/frxC"/>
</dbReference>
<evidence type="ECO:0000256" key="9">
    <source>
        <dbReference type="ARBA" id="ARBA00023004"/>
    </source>
</evidence>
<organism evidence="14 15">
    <name type="scientific">Candidatus Thermochlorobacter aerophilus</name>
    <dbReference type="NCBI Taxonomy" id="1868324"/>
    <lineage>
        <taxon>Bacteria</taxon>
        <taxon>Pseudomonadati</taxon>
        <taxon>Chlorobiota</taxon>
        <taxon>Chlorobiia</taxon>
        <taxon>Chlorobiales</taxon>
        <taxon>Candidatus Thermochlorobacteriaceae</taxon>
        <taxon>Candidatus Thermochlorobacter</taxon>
    </lineage>
</organism>
<sequence>MGLVLAVYGKGGIGKSTVSANLSAALAQEGASVLQIGCDPKHDSTFPLTGMLQNTVIDTLSMVNFHHEEVEYEDIIKKGFGGVDTVESGGPPAGSGCGGYVVGETVKLLKEFGVYSRYDVILFDVLGDVVCGGFSAPLNYADMAFIVATNDFDSIFAANRLCIAIEEKSTKCKVKLAGIIANKVDEEYGGGTALLEKFANRVQTTIATKIPYHDLIRRSRLAGKTLFQMEGEGKEQCTKPYQTVARKILNNELDVCVPKPMGEREIFDTISGWM</sequence>
<dbReference type="GO" id="GO:0019685">
    <property type="term" value="P:photosynthesis, dark reaction"/>
    <property type="evidence" value="ECO:0007669"/>
    <property type="project" value="InterPro"/>
</dbReference>
<evidence type="ECO:0000256" key="8">
    <source>
        <dbReference type="ARBA" id="ARBA00023002"/>
    </source>
</evidence>
<evidence type="ECO:0000256" key="5">
    <source>
        <dbReference type="ARBA" id="ARBA00022741"/>
    </source>
</evidence>
<comment type="pathway">
    <text evidence="12">Porphyrin-containing compound metabolism; bacteriochlorophyll biosynthesis (light-independent).</text>
</comment>
<dbReference type="HAMAP" id="MF_00355">
    <property type="entry name" value="ChlL_BchL"/>
    <property type="match status" value="1"/>
</dbReference>
<keyword evidence="11 12" id="KW-0149">Chlorophyll biosynthesis</keyword>
<feature type="binding site" evidence="12">
    <location>
        <position position="131"/>
    </location>
    <ligand>
        <name>[4Fe-4S] cluster</name>
        <dbReference type="ChEBI" id="CHEBI:49883"/>
        <note>ligand shared between dimeric partners</note>
    </ligand>
</feature>
<dbReference type="GO" id="GO:0016730">
    <property type="term" value="F:oxidoreductase activity, acting on iron-sulfur proteins as donors"/>
    <property type="evidence" value="ECO:0007669"/>
    <property type="project" value="InterPro"/>
</dbReference>
<keyword evidence="12" id="KW-0077">Bacteriochlorophyll biosynthesis</keyword>
<evidence type="ECO:0000256" key="12">
    <source>
        <dbReference type="HAMAP-Rule" id="MF_00355"/>
    </source>
</evidence>
<dbReference type="InterPro" id="IPR005971">
    <property type="entry name" value="Protochlorophyllide_ATP-bd"/>
</dbReference>
<dbReference type="GO" id="GO:0036070">
    <property type="term" value="P:light-independent bacteriochlorophyll biosynthetic process"/>
    <property type="evidence" value="ECO:0007669"/>
    <property type="project" value="UniProtKB-UniRule"/>
</dbReference>
<comment type="subunit">
    <text evidence="12">Homodimer. Protochlorophyllide reductase is composed of three subunits; BchL, BchN and BchB.</text>
</comment>
<proteinExistence type="inferred from homology"/>
<keyword evidence="10 12" id="KW-0411">Iron-sulfur</keyword>
<dbReference type="PIRSF" id="PIRSF000363">
    <property type="entry name" value="Nitrogenase_iron"/>
    <property type="match status" value="1"/>
</dbReference>
<evidence type="ECO:0000256" key="11">
    <source>
        <dbReference type="ARBA" id="ARBA00023171"/>
    </source>
</evidence>
<feature type="binding site" evidence="12">
    <location>
        <position position="16"/>
    </location>
    <ligand>
        <name>Mg(2+)</name>
        <dbReference type="ChEBI" id="CHEBI:18420"/>
    </ligand>
</feature>
<evidence type="ECO:0000256" key="4">
    <source>
        <dbReference type="ARBA" id="ARBA00022723"/>
    </source>
</evidence>
<dbReference type="Pfam" id="PF00142">
    <property type="entry name" value="Fer4_NifH"/>
    <property type="match status" value="1"/>
</dbReference>
<dbReference type="EC" id="1.3.7.7" evidence="12"/>
<keyword evidence="6 12" id="KW-0067">ATP-binding</keyword>
<dbReference type="GO" id="GO:0005524">
    <property type="term" value="F:ATP binding"/>
    <property type="evidence" value="ECO:0007669"/>
    <property type="project" value="UniProtKB-UniRule"/>
</dbReference>
<feature type="binding site" evidence="12">
    <location>
        <begin position="12"/>
        <end position="17"/>
    </location>
    <ligand>
        <name>ATP</name>
        <dbReference type="ChEBI" id="CHEBI:30616"/>
    </ligand>
</feature>
<dbReference type="PANTHER" id="PTHR42864:SF2">
    <property type="entry name" value="LIGHT-INDEPENDENT PROTOCHLOROPHYLLIDE REDUCTASE IRON-SULFUR ATP-BINDING PROTEIN"/>
    <property type="match status" value="1"/>
</dbReference>
<accession>A0A395M1P0</accession>
<dbReference type="SUPFAM" id="SSF52540">
    <property type="entry name" value="P-loop containing nucleoside triphosphate hydrolases"/>
    <property type="match status" value="1"/>
</dbReference>
<reference evidence="14 15" key="1">
    <citation type="journal article" date="2011" name="ISME J.">
        <title>Community ecology of hot spring cyanobacterial mats: predominant populations and their functional potential.</title>
        <authorList>
            <person name="Klatt C.G."/>
            <person name="Wood J.M."/>
            <person name="Rusch D.B."/>
            <person name="Bateson M.M."/>
            <person name="Hamamura N."/>
            <person name="Heidelberg J.F."/>
            <person name="Grossman A.R."/>
            <person name="Bhaya D."/>
            <person name="Cohan F.M."/>
            <person name="Kuhl M."/>
            <person name="Bryant D.A."/>
            <person name="Ward D.M."/>
        </authorList>
    </citation>
    <scope>NUCLEOTIDE SEQUENCE [LARGE SCALE GENOMIC DNA]</scope>
    <source>
        <strain evidence="14">OS</strain>
    </source>
</reference>
<dbReference type="PROSITE" id="PS51026">
    <property type="entry name" value="NIFH_FRXC_3"/>
    <property type="match status" value="1"/>
</dbReference>
<dbReference type="NCBIfam" id="TIGR01281">
    <property type="entry name" value="DPOR_bchL"/>
    <property type="match status" value="1"/>
</dbReference>
<dbReference type="PRINTS" id="PR00091">
    <property type="entry name" value="NITROGNASEII"/>
</dbReference>
<feature type="binding site" evidence="12">
    <location>
        <position position="97"/>
    </location>
    <ligand>
        <name>[4Fe-4S] cluster</name>
        <dbReference type="ChEBI" id="CHEBI:49883"/>
        <note>ligand shared between dimeric partners</note>
    </ligand>
</feature>
<comment type="similarity">
    <text evidence="1 12 13">Belongs to the NifH/BchL/ChlL family.</text>
</comment>